<sequence>MQFIYFEMKTKINEYSNIIIEIFSQAIDIDNYLINDYNMIIFFNYSTGGIKELVESLASDIYSKFLVYESINYKNKEELEQALKIFLKVKDKLAYNKVYLDNKIFLSEISEVTEDVKKLVLSEYYKDKEMYKTIKIFLENNQNASNASKELFLHRNTLNQRLDKFQVITGFNVKNFIDGYLIYQIVK</sequence>
<dbReference type="PANTHER" id="PTHR33744:SF15">
    <property type="entry name" value="CARBOHYDRATE DIACID REGULATOR"/>
    <property type="match status" value="1"/>
</dbReference>
<dbReference type="SUPFAM" id="SSF46689">
    <property type="entry name" value="Homeodomain-like"/>
    <property type="match status" value="1"/>
</dbReference>
<organism evidence="2 3">
    <name type="scientific">Haploplasma axanthum</name>
    <name type="common">Acholeplasma axanthum</name>
    <dbReference type="NCBI Taxonomy" id="29552"/>
    <lineage>
        <taxon>Bacteria</taxon>
        <taxon>Bacillati</taxon>
        <taxon>Mycoplasmatota</taxon>
        <taxon>Mollicutes</taxon>
        <taxon>Acholeplasmatales</taxon>
        <taxon>Acholeplasmataceae</taxon>
        <taxon>Haploplasma</taxon>
    </lineage>
</organism>
<evidence type="ECO:0000259" key="1">
    <source>
        <dbReference type="Pfam" id="PF13556"/>
    </source>
</evidence>
<name>A0A449BFA9_HAPAX</name>
<dbReference type="InterPro" id="IPR025736">
    <property type="entry name" value="PucR_C-HTH_dom"/>
</dbReference>
<keyword evidence="3" id="KW-1185">Reference proteome</keyword>
<gene>
    <name evidence="2" type="ORF">NCTC10138_01529</name>
</gene>
<dbReference type="EMBL" id="LR215048">
    <property type="protein sequence ID" value="VEU81137.1"/>
    <property type="molecule type" value="Genomic_DNA"/>
</dbReference>
<evidence type="ECO:0000313" key="2">
    <source>
        <dbReference type="EMBL" id="VEU81137.1"/>
    </source>
</evidence>
<protein>
    <submittedName>
        <fullName evidence="2">Carbohydrate diacid transcriptional activator CdaR</fullName>
    </submittedName>
</protein>
<accession>A0A449BFA9</accession>
<reference evidence="2 3" key="1">
    <citation type="submission" date="2019-01" db="EMBL/GenBank/DDBJ databases">
        <authorList>
            <consortium name="Pathogen Informatics"/>
        </authorList>
    </citation>
    <scope>NUCLEOTIDE SEQUENCE [LARGE SCALE GENOMIC DNA]</scope>
    <source>
        <strain evidence="2 3">NCTC10138</strain>
    </source>
</reference>
<dbReference type="Pfam" id="PF13556">
    <property type="entry name" value="HTH_30"/>
    <property type="match status" value="1"/>
</dbReference>
<evidence type="ECO:0000313" key="3">
    <source>
        <dbReference type="Proteomes" id="UP000289841"/>
    </source>
</evidence>
<dbReference type="STRING" id="1278311.GCA_000428705_00648"/>
<feature type="domain" description="PucR C-terminal helix-turn-helix" evidence="1">
    <location>
        <begin position="132"/>
        <end position="176"/>
    </location>
</feature>
<proteinExistence type="predicted"/>
<dbReference type="InterPro" id="IPR042070">
    <property type="entry name" value="PucR_C-HTH_sf"/>
</dbReference>
<dbReference type="AlphaFoldDB" id="A0A449BFA9"/>
<dbReference type="InterPro" id="IPR051448">
    <property type="entry name" value="CdaR-like_regulators"/>
</dbReference>
<dbReference type="PANTHER" id="PTHR33744">
    <property type="entry name" value="CARBOHYDRATE DIACID REGULATOR"/>
    <property type="match status" value="1"/>
</dbReference>
<dbReference type="OrthoDB" id="9792148at2"/>
<dbReference type="Proteomes" id="UP000289841">
    <property type="component" value="Chromosome"/>
</dbReference>
<dbReference type="Gene3D" id="1.10.10.2840">
    <property type="entry name" value="PucR C-terminal helix-turn-helix domain"/>
    <property type="match status" value="1"/>
</dbReference>
<dbReference type="RefSeq" id="WP_026390281.1">
    <property type="nucleotide sequence ID" value="NZ_LR215048.1"/>
</dbReference>
<dbReference type="InterPro" id="IPR009057">
    <property type="entry name" value="Homeodomain-like_sf"/>
</dbReference>
<dbReference type="KEGG" id="aaxa:NCTC10138_01529"/>